<dbReference type="Proteomes" id="UP001056716">
    <property type="component" value="Chromosome"/>
</dbReference>
<evidence type="ECO:0000313" key="2">
    <source>
        <dbReference type="EMBL" id="USE84348.1"/>
    </source>
</evidence>
<keyword evidence="3" id="KW-1185">Reference proteome</keyword>
<proteinExistence type="predicted"/>
<keyword evidence="1" id="KW-0732">Signal</keyword>
<accession>A0AAE9LTC8</accession>
<reference evidence="2" key="1">
    <citation type="submission" date="2022-06" db="EMBL/GenBank/DDBJ databases">
        <title>Isolation, identification and characterization of iprodione-degrading strains in Lhasa, Tibet.</title>
        <authorList>
            <person name="Pan H."/>
        </authorList>
    </citation>
    <scope>NUCLEOTIDE SEQUENCE</scope>
    <source>
        <strain evidence="2">Y-23</strain>
    </source>
</reference>
<dbReference type="AlphaFoldDB" id="A0AAE9LTC8"/>
<organism evidence="2 3">
    <name type="scientific">Acinetobacter tibetensis</name>
    <dbReference type="NCBI Taxonomy" id="2943497"/>
    <lineage>
        <taxon>Bacteria</taxon>
        <taxon>Pseudomonadati</taxon>
        <taxon>Pseudomonadota</taxon>
        <taxon>Gammaproteobacteria</taxon>
        <taxon>Moraxellales</taxon>
        <taxon>Moraxellaceae</taxon>
        <taxon>Acinetobacter</taxon>
    </lineage>
</organism>
<evidence type="ECO:0000313" key="3">
    <source>
        <dbReference type="Proteomes" id="UP001056716"/>
    </source>
</evidence>
<feature type="signal peptide" evidence="1">
    <location>
        <begin position="1"/>
        <end position="20"/>
    </location>
</feature>
<dbReference type="RefSeq" id="WP_252222968.1">
    <property type="nucleotide sequence ID" value="NZ_CP098732.1"/>
</dbReference>
<feature type="chain" id="PRO_5042121363" evidence="1">
    <location>
        <begin position="21"/>
        <end position="113"/>
    </location>
</feature>
<protein>
    <submittedName>
        <fullName evidence="2">Uncharacterized protein</fullName>
    </submittedName>
</protein>
<dbReference type="KEGG" id="atz:M5E07_05990"/>
<evidence type="ECO:0000256" key="1">
    <source>
        <dbReference type="SAM" id="SignalP"/>
    </source>
</evidence>
<name>A0AAE9LTC8_9GAMM</name>
<gene>
    <name evidence="2" type="ORF">M5E07_05990</name>
</gene>
<dbReference type="EMBL" id="CP098732">
    <property type="protein sequence ID" value="USE84348.1"/>
    <property type="molecule type" value="Genomic_DNA"/>
</dbReference>
<sequence length="113" mass="12659">MLKLFVFMIFASCSISSVLASPKNNTDLAIHEQNCLDLADAASAIMEARQGGSSLLEMMKIANMEEDSGKRFIIKTIVADSFKKPKMQEESKQKDVINEFSANYYLACTEMYK</sequence>